<sequence length="681" mass="69445">MPLDEYVSALAAAWEAGCCTAAERLVPALLRRDERVLDAALALHTAAQLAAVQQPLPLYHAAALADWPEAVAALAAAGVPPSSADALVRVPDGSLLACTLAHASVDYTKEAGNWYSAAARLGNCYSAVGMAAACGHVQSTATLLAIGASATAGRELGALPASRAAALHGRMAAVQGLLALLAAAGGQMTPQEVADSLRHTSTTCPANPVLLRQLIEQRASLDGLSDTELRAVTDTARYCCCTQIVELLPPAFAADFLPTAAPQQDPAFLLRLLGLLGRPLPCPTSTQQMALTHALNVRQHRSVAALLAAGVQPTAAHISTAICSCEPGVLRALLAAAHPPEPQLPAGTIDVRSPQFVPQLPSFVHQALLLAAQGSQLGTPVSRLQVVEALVAAGYRLHTYHDVTVRITNGWEARYKTFDPLAHDPSVLASKDKRYLELAISHPAWTPSTHKLFPPAFRRACRALLLAAHRSTAMHLGRAQAYCAAGLQPPVHLGSLPTDVLLLVLQHAAYPLSLFVALPDCMPPAAKPAPRARQLVKARRPSAKHLLDAMPAPCSVLAALGAAPAFPGAAPAAPAFGSSVAAAAARACDSSLAATAAQPAGVAADVFDVVAAFKAAVNGGSAASGSGSGSGSASAAAAGPASSDSAGSQALALPTTEQLSQGLAALSFSTHSGPFVFGGSG</sequence>
<dbReference type="EMBL" id="LHPG02000015">
    <property type="protein sequence ID" value="PRW33771.1"/>
    <property type="molecule type" value="Genomic_DNA"/>
</dbReference>
<comment type="caution">
    <text evidence="1">The sequence shown here is derived from an EMBL/GenBank/DDBJ whole genome shotgun (WGS) entry which is preliminary data.</text>
</comment>
<evidence type="ECO:0000313" key="1">
    <source>
        <dbReference type="EMBL" id="PRW33771.1"/>
    </source>
</evidence>
<dbReference type="OrthoDB" id="10596611at2759"/>
<evidence type="ECO:0000313" key="2">
    <source>
        <dbReference type="Proteomes" id="UP000239899"/>
    </source>
</evidence>
<gene>
    <name evidence="1" type="ORF">C2E21_7246</name>
</gene>
<accession>A0A2P6THK3</accession>
<keyword evidence="2" id="KW-1185">Reference proteome</keyword>
<name>A0A2P6THK3_CHLSO</name>
<reference evidence="1 2" key="1">
    <citation type="journal article" date="2018" name="Plant J.">
        <title>Genome sequences of Chlorella sorokiniana UTEX 1602 and Micractinium conductrix SAG 241.80: implications to maltose excretion by a green alga.</title>
        <authorList>
            <person name="Arriola M.B."/>
            <person name="Velmurugan N."/>
            <person name="Zhang Y."/>
            <person name="Plunkett M.H."/>
            <person name="Hondzo H."/>
            <person name="Barney B.M."/>
        </authorList>
    </citation>
    <scope>NUCLEOTIDE SEQUENCE [LARGE SCALE GENOMIC DNA]</scope>
    <source>
        <strain evidence="2">UTEX 1602</strain>
    </source>
</reference>
<dbReference type="AlphaFoldDB" id="A0A2P6THK3"/>
<proteinExistence type="predicted"/>
<organism evidence="1 2">
    <name type="scientific">Chlorella sorokiniana</name>
    <name type="common">Freshwater green alga</name>
    <dbReference type="NCBI Taxonomy" id="3076"/>
    <lineage>
        <taxon>Eukaryota</taxon>
        <taxon>Viridiplantae</taxon>
        <taxon>Chlorophyta</taxon>
        <taxon>core chlorophytes</taxon>
        <taxon>Trebouxiophyceae</taxon>
        <taxon>Chlorellales</taxon>
        <taxon>Chlorellaceae</taxon>
        <taxon>Chlorella clade</taxon>
        <taxon>Chlorella</taxon>
    </lineage>
</organism>
<protein>
    <submittedName>
        <fullName evidence="1">Uncharacterized protein</fullName>
    </submittedName>
</protein>
<dbReference type="Proteomes" id="UP000239899">
    <property type="component" value="Unassembled WGS sequence"/>
</dbReference>